<protein>
    <recommendedName>
        <fullName evidence="4">PD-(D/E)XK nuclease family transposase</fullName>
    </recommendedName>
</protein>
<gene>
    <name evidence="2" type="ORF">ST44_02590</name>
</gene>
<sequence length="380" mass="44412">MILHVANPIYDSVFKYIMSDERISKTILSALLKKEVVKVEMRPHEYVNTTRDTLSMFRIDFAATVREKDAEGEGFKDRVILIELQKTWLDTETLRFRQYLGAQYSNKINIRKDSPKGFAYPMVAVYLLGHRVGDIEEPVVYVNHDVFDYNGEVVEEGKEDPFVESLTHNSIIVQIPRLKGRVNNRLEKVLSVFDQSRKDAEDKQVLNIDENKYEDDADMMYMLHRLTAAAADSEMRQDMNVEDEYYKAIEDRDTAIMNRDKELKHKDEQLQQKSEQLQQKSEQLQQKSEQLQQKSEQLQQKSEQLQQKSEQLQQKSEQLQQKSEQLQQKSEQLQQKSEQLQQKSEQLNNIVKSLYSKGMNILQIAEITGINKDEVAAILN</sequence>
<evidence type="ECO:0000313" key="2">
    <source>
        <dbReference type="EMBL" id="KIP64238.1"/>
    </source>
</evidence>
<dbReference type="RefSeq" id="WP_042517855.1">
    <property type="nucleotide sequence ID" value="NZ_JXQK01000028.1"/>
</dbReference>
<evidence type="ECO:0008006" key="4">
    <source>
        <dbReference type="Google" id="ProtNLM"/>
    </source>
</evidence>
<dbReference type="AlphaFoldDB" id="A0A0D0IXU9"/>
<feature type="region of interest" description="Disordered" evidence="1">
    <location>
        <begin position="272"/>
        <end position="342"/>
    </location>
</feature>
<organism evidence="2 3">
    <name type="scientific">Prevotella pectinovora</name>
    <dbReference type="NCBI Taxonomy" id="1602169"/>
    <lineage>
        <taxon>Bacteria</taxon>
        <taxon>Pseudomonadati</taxon>
        <taxon>Bacteroidota</taxon>
        <taxon>Bacteroidia</taxon>
        <taxon>Bacteroidales</taxon>
        <taxon>Prevotellaceae</taxon>
        <taxon>Prevotella</taxon>
    </lineage>
</organism>
<dbReference type="STRING" id="1602171.ST44_02590"/>
<dbReference type="SUPFAM" id="SSF58104">
    <property type="entry name" value="Methyl-accepting chemotaxis protein (MCP) signaling domain"/>
    <property type="match status" value="1"/>
</dbReference>
<reference evidence="2 3" key="1">
    <citation type="submission" date="2015-01" db="EMBL/GenBank/DDBJ databases">
        <title>Comparative genomics of non-oral Prevotella species.</title>
        <authorList>
            <person name="Accetto T."/>
            <person name="Nograsek B."/>
            <person name="Avgustin G."/>
        </authorList>
    </citation>
    <scope>NUCLEOTIDE SEQUENCE [LARGE SCALE GENOMIC DNA]</scope>
    <source>
        <strain evidence="2 3">P5-119</strain>
    </source>
</reference>
<dbReference type="Proteomes" id="UP000032046">
    <property type="component" value="Unassembled WGS sequence"/>
</dbReference>
<comment type="caution">
    <text evidence="2">The sequence shown here is derived from an EMBL/GenBank/DDBJ whole genome shotgun (WGS) entry which is preliminary data.</text>
</comment>
<evidence type="ECO:0000313" key="3">
    <source>
        <dbReference type="Proteomes" id="UP000032046"/>
    </source>
</evidence>
<keyword evidence="3" id="KW-1185">Reference proteome</keyword>
<proteinExistence type="predicted"/>
<evidence type="ECO:0000256" key="1">
    <source>
        <dbReference type="SAM" id="MobiDB-lite"/>
    </source>
</evidence>
<dbReference type="Gene3D" id="1.10.287.950">
    <property type="entry name" value="Methyl-accepting chemotaxis protein"/>
    <property type="match status" value="1"/>
</dbReference>
<dbReference type="EMBL" id="JXQK01000028">
    <property type="protein sequence ID" value="KIP64238.1"/>
    <property type="molecule type" value="Genomic_DNA"/>
</dbReference>
<name>A0A0D0IXU9_9BACT</name>
<accession>A0A0D0IXU9</accession>